<dbReference type="InterPro" id="IPR003010">
    <property type="entry name" value="C-N_Hydrolase"/>
</dbReference>
<dbReference type="RefSeq" id="WP_145388313.1">
    <property type="nucleotide sequence ID" value="NZ_CP037423.1"/>
</dbReference>
<dbReference type="OrthoDB" id="9811121at2"/>
<dbReference type="PANTHER" id="PTHR43674:SF2">
    <property type="entry name" value="BETA-UREIDOPROPIONASE"/>
    <property type="match status" value="1"/>
</dbReference>
<protein>
    <submittedName>
        <fullName evidence="3">C-N hydrolase family amidase</fullName>
    </submittedName>
</protein>
<accession>A0A518HSU7</accession>
<organism evidence="3 4">
    <name type="scientific">Stieleria neptunia</name>
    <dbReference type="NCBI Taxonomy" id="2527979"/>
    <lineage>
        <taxon>Bacteria</taxon>
        <taxon>Pseudomonadati</taxon>
        <taxon>Planctomycetota</taxon>
        <taxon>Planctomycetia</taxon>
        <taxon>Pirellulales</taxon>
        <taxon>Pirellulaceae</taxon>
        <taxon>Stieleria</taxon>
    </lineage>
</organism>
<dbReference type="PANTHER" id="PTHR43674">
    <property type="entry name" value="NITRILASE C965.09-RELATED"/>
    <property type="match status" value="1"/>
</dbReference>
<gene>
    <name evidence="3" type="ORF">Enr13x_37720</name>
</gene>
<reference evidence="3 4" key="1">
    <citation type="submission" date="2019-03" db="EMBL/GenBank/DDBJ databases">
        <title>Deep-cultivation of Planctomycetes and their phenomic and genomic characterization uncovers novel biology.</title>
        <authorList>
            <person name="Wiegand S."/>
            <person name="Jogler M."/>
            <person name="Boedeker C."/>
            <person name="Pinto D."/>
            <person name="Vollmers J."/>
            <person name="Rivas-Marin E."/>
            <person name="Kohn T."/>
            <person name="Peeters S.H."/>
            <person name="Heuer A."/>
            <person name="Rast P."/>
            <person name="Oberbeckmann S."/>
            <person name="Bunk B."/>
            <person name="Jeske O."/>
            <person name="Meyerdierks A."/>
            <person name="Storesund J.E."/>
            <person name="Kallscheuer N."/>
            <person name="Luecker S."/>
            <person name="Lage O.M."/>
            <person name="Pohl T."/>
            <person name="Merkel B.J."/>
            <person name="Hornburger P."/>
            <person name="Mueller R.-W."/>
            <person name="Bruemmer F."/>
            <person name="Labrenz M."/>
            <person name="Spormann A.M."/>
            <person name="Op den Camp H."/>
            <person name="Overmann J."/>
            <person name="Amann R."/>
            <person name="Jetten M.S.M."/>
            <person name="Mascher T."/>
            <person name="Medema M.H."/>
            <person name="Devos D.P."/>
            <person name="Kaster A.-K."/>
            <person name="Ovreas L."/>
            <person name="Rohde M."/>
            <person name="Galperin M.Y."/>
            <person name="Jogler C."/>
        </authorList>
    </citation>
    <scope>NUCLEOTIDE SEQUENCE [LARGE SCALE GENOMIC DNA]</scope>
    <source>
        <strain evidence="3 4">Enr13</strain>
    </source>
</reference>
<evidence type="ECO:0000256" key="1">
    <source>
        <dbReference type="ARBA" id="ARBA00022801"/>
    </source>
</evidence>
<sequence length="384" mass="42148">MSSERSRRRFVGESFGVLTATAFGAKSDHAWAGPLDKKRVAAVQMHADLGDVNANMRKASRLANKAVDQGAKVVVLPEFFTSGLGFHPAVLNASRPIDGAPQKMLLDVARRGVWVGGSFLAESGGHVYNTFMLALPDGRVFTHDKDFPTGAVEQHLYAGGDDEQFVSLLKRNGQHPLQPPVPSRSDNNPDGVFRVGNTCVGAAMCWELVRKNTDRRLLKGRVDLILGASGWYGLEPKSAVDALGGTENSWTKNLEQGRAEVSEAPSRLAKMTGAAVIHSNLVGNNWAPRFPSGQKQICRQFYGESQIVERDGTVIQKLSGDAGEGVVVDEITPERIEPPMAIGDGFWHIDMTPQLQAFWYDSFGRDYYLKVTCPQRELMRRRQP</sequence>
<evidence type="ECO:0000313" key="3">
    <source>
        <dbReference type="EMBL" id="QDV43912.1"/>
    </source>
</evidence>
<dbReference type="PROSITE" id="PS51318">
    <property type="entry name" value="TAT"/>
    <property type="match status" value="1"/>
</dbReference>
<name>A0A518HSU7_9BACT</name>
<feature type="domain" description="CN hydrolase" evidence="2">
    <location>
        <begin position="38"/>
        <end position="333"/>
    </location>
</feature>
<dbReference type="GO" id="GO:0016811">
    <property type="term" value="F:hydrolase activity, acting on carbon-nitrogen (but not peptide) bonds, in linear amides"/>
    <property type="evidence" value="ECO:0007669"/>
    <property type="project" value="UniProtKB-ARBA"/>
</dbReference>
<dbReference type="Proteomes" id="UP000319004">
    <property type="component" value="Chromosome"/>
</dbReference>
<dbReference type="KEGG" id="snep:Enr13x_37720"/>
<dbReference type="SUPFAM" id="SSF56317">
    <property type="entry name" value="Carbon-nitrogen hydrolase"/>
    <property type="match status" value="1"/>
</dbReference>
<keyword evidence="1 3" id="KW-0378">Hydrolase</keyword>
<dbReference type="Gene3D" id="3.60.110.10">
    <property type="entry name" value="Carbon-nitrogen hydrolase"/>
    <property type="match status" value="1"/>
</dbReference>
<dbReference type="EMBL" id="CP037423">
    <property type="protein sequence ID" value="QDV43912.1"/>
    <property type="molecule type" value="Genomic_DNA"/>
</dbReference>
<dbReference type="InterPro" id="IPR036526">
    <property type="entry name" value="C-N_Hydrolase_sf"/>
</dbReference>
<dbReference type="InterPro" id="IPR050345">
    <property type="entry name" value="Aliph_Amidase/BUP"/>
</dbReference>
<dbReference type="AlphaFoldDB" id="A0A518HSU7"/>
<evidence type="ECO:0000313" key="4">
    <source>
        <dbReference type="Proteomes" id="UP000319004"/>
    </source>
</evidence>
<proteinExistence type="predicted"/>
<keyword evidence="4" id="KW-1185">Reference proteome</keyword>
<dbReference type="CDD" id="cd07197">
    <property type="entry name" value="nitrilase"/>
    <property type="match status" value="1"/>
</dbReference>
<dbReference type="InterPro" id="IPR006311">
    <property type="entry name" value="TAT_signal"/>
</dbReference>
<evidence type="ECO:0000259" key="2">
    <source>
        <dbReference type="PROSITE" id="PS50263"/>
    </source>
</evidence>
<dbReference type="Pfam" id="PF00795">
    <property type="entry name" value="CN_hydrolase"/>
    <property type="match status" value="1"/>
</dbReference>
<dbReference type="PROSITE" id="PS50263">
    <property type="entry name" value="CN_HYDROLASE"/>
    <property type="match status" value="1"/>
</dbReference>